<reference evidence="1" key="1">
    <citation type="submission" date="2007-06" db="EMBL/GenBank/DDBJ databases">
        <authorList>
            <person name="Fulton L."/>
            <person name="Clifton S."/>
            <person name="Fulton B."/>
            <person name="Xu J."/>
            <person name="Minx P."/>
            <person name="Pepin K.H."/>
            <person name="Johnson M."/>
            <person name="Thiruvilangam P."/>
            <person name="Bhonagiri V."/>
            <person name="Nash W.E."/>
            <person name="Mardis E.R."/>
            <person name="Wilson R.K."/>
        </authorList>
    </citation>
    <scope>NUCLEOTIDE SEQUENCE [LARGE SCALE GENOMIC DNA]</scope>
    <source>
        <strain evidence="1">ATCC 8492</strain>
    </source>
</reference>
<accession>A0ABC9N949</accession>
<gene>
    <name evidence="1" type="ORF">BACUNI_03057</name>
</gene>
<proteinExistence type="predicted"/>
<evidence type="ECO:0000313" key="2">
    <source>
        <dbReference type="Proteomes" id="UP000004110"/>
    </source>
</evidence>
<keyword evidence="2" id="KW-1185">Reference proteome</keyword>
<comment type="caution">
    <text evidence="1">The sequence shown here is derived from an EMBL/GenBank/DDBJ whole genome shotgun (WGS) entry which is preliminary data.</text>
</comment>
<organism evidence="1 2">
    <name type="scientific">Bacteroides uniformis (strain ATCC 8492 / DSM 6597 / CCUG 4942 / CIP 103695 / JCM 5828 / KCTC 5204 / NCTC 13054 / VPI 0061)</name>
    <dbReference type="NCBI Taxonomy" id="411479"/>
    <lineage>
        <taxon>Bacteria</taxon>
        <taxon>Pseudomonadati</taxon>
        <taxon>Bacteroidota</taxon>
        <taxon>Bacteroidia</taxon>
        <taxon>Bacteroidales</taxon>
        <taxon>Bacteroidaceae</taxon>
        <taxon>Bacteroides</taxon>
    </lineage>
</organism>
<protein>
    <submittedName>
        <fullName evidence="1">Uncharacterized protein</fullName>
    </submittedName>
</protein>
<dbReference type="AlphaFoldDB" id="A0ABC9N949"/>
<dbReference type="Proteomes" id="UP000004110">
    <property type="component" value="Unassembled WGS sequence"/>
</dbReference>
<reference evidence="1" key="2">
    <citation type="submission" date="2013-11" db="EMBL/GenBank/DDBJ databases">
        <title>Draft genome sequence of Bacteroides uniformis (ATCC 8492).</title>
        <authorList>
            <person name="Sudarsanam P."/>
            <person name="Ley R."/>
            <person name="Guruge J."/>
            <person name="Turnbaugh P.J."/>
            <person name="Mahowald M."/>
            <person name="Liep D."/>
            <person name="Gordon J."/>
        </authorList>
    </citation>
    <scope>NUCLEOTIDE SEQUENCE</scope>
    <source>
        <strain evidence="1">ATCC 8492</strain>
    </source>
</reference>
<name>A0ABC9N949_BACUC</name>
<evidence type="ECO:0000313" key="1">
    <source>
        <dbReference type="EMBL" id="EDO53042.1"/>
    </source>
</evidence>
<sequence length="34" mass="4062">MFHTLKQFVSLLGTTCFLIENTLFYRYETKCSIL</sequence>
<dbReference type="EMBL" id="AAYH02000046">
    <property type="protein sequence ID" value="EDO53042.1"/>
    <property type="molecule type" value="Genomic_DNA"/>
</dbReference>